<evidence type="ECO:0000313" key="4">
    <source>
        <dbReference type="EMBL" id="QNV39316.1"/>
    </source>
</evidence>
<dbReference type="KEGG" id="rama:IDM48_07875"/>
<dbReference type="Proteomes" id="UP000516421">
    <property type="component" value="Chromosome"/>
</dbReference>
<feature type="domain" description="LysM" evidence="3">
    <location>
        <begin position="86"/>
        <end position="135"/>
    </location>
</feature>
<dbReference type="SUPFAM" id="SSF54106">
    <property type="entry name" value="LysM domain"/>
    <property type="match status" value="1"/>
</dbReference>
<dbReference type="InterPro" id="IPR036779">
    <property type="entry name" value="LysM_dom_sf"/>
</dbReference>
<evidence type="ECO:0000313" key="5">
    <source>
        <dbReference type="Proteomes" id="UP000516421"/>
    </source>
</evidence>
<reference evidence="4 5" key="1">
    <citation type="submission" date="2020-09" db="EMBL/GenBank/DDBJ databases">
        <title>Investigation of environmental microbe.</title>
        <authorList>
            <person name="Ou Y."/>
            <person name="Kang Q."/>
        </authorList>
    </citation>
    <scope>NUCLEOTIDE SEQUENCE [LARGE SCALE GENOMIC DNA]</scope>
    <source>
        <strain evidence="4 5">KJZ-9</strain>
    </source>
</reference>
<name>A0A7H2BI20_9MICC</name>
<evidence type="ECO:0000256" key="1">
    <source>
        <dbReference type="SAM" id="MobiDB-lite"/>
    </source>
</evidence>
<dbReference type="PROSITE" id="PS51782">
    <property type="entry name" value="LYSM"/>
    <property type="match status" value="1"/>
</dbReference>
<dbReference type="SMART" id="SM00257">
    <property type="entry name" value="LysM"/>
    <property type="match status" value="1"/>
</dbReference>
<dbReference type="CDD" id="cd00118">
    <property type="entry name" value="LysM"/>
    <property type="match status" value="1"/>
</dbReference>
<dbReference type="Gene3D" id="3.10.350.10">
    <property type="entry name" value="LysM domain"/>
    <property type="match status" value="1"/>
</dbReference>
<protein>
    <submittedName>
        <fullName evidence="4">LysM peptidoglycan-binding domain-containing protein</fullName>
    </submittedName>
</protein>
<dbReference type="AlphaFoldDB" id="A0A7H2BI20"/>
<gene>
    <name evidence="4" type="ORF">IDM48_07875</name>
</gene>
<sequence length="141" mass="15293">MSAYSLSPHAAPKRLTSTRRSTPIRPQQKVSSKPSPRWKLTRRGKLLFRGLPLITLAALIVLGAIALINPSEAHAGKEGASSVVTQEITVQGGQTLWDIALEVETSADTRDVVQQIIEINDLKGSSIDAGQRLEIPLYAEK</sequence>
<keyword evidence="2" id="KW-0472">Membrane</keyword>
<keyword evidence="2" id="KW-1133">Transmembrane helix</keyword>
<dbReference type="RefSeq" id="WP_190616848.1">
    <property type="nucleotide sequence ID" value="NZ_BAAAHX010000005.1"/>
</dbReference>
<feature type="region of interest" description="Disordered" evidence="1">
    <location>
        <begin position="1"/>
        <end position="36"/>
    </location>
</feature>
<feature type="compositionally biased region" description="Polar residues" evidence="1">
    <location>
        <begin position="18"/>
        <end position="34"/>
    </location>
</feature>
<organism evidence="4 5">
    <name type="scientific">Rothia amarae</name>
    <dbReference type="NCBI Taxonomy" id="169480"/>
    <lineage>
        <taxon>Bacteria</taxon>
        <taxon>Bacillati</taxon>
        <taxon>Actinomycetota</taxon>
        <taxon>Actinomycetes</taxon>
        <taxon>Micrococcales</taxon>
        <taxon>Micrococcaceae</taxon>
        <taxon>Rothia</taxon>
    </lineage>
</organism>
<feature type="transmembrane region" description="Helical" evidence="2">
    <location>
        <begin position="46"/>
        <end position="68"/>
    </location>
</feature>
<proteinExistence type="predicted"/>
<evidence type="ECO:0000259" key="3">
    <source>
        <dbReference type="PROSITE" id="PS51782"/>
    </source>
</evidence>
<dbReference type="EMBL" id="CP061538">
    <property type="protein sequence ID" value="QNV39316.1"/>
    <property type="molecule type" value="Genomic_DNA"/>
</dbReference>
<dbReference type="InterPro" id="IPR018392">
    <property type="entry name" value="LysM"/>
</dbReference>
<dbReference type="Pfam" id="PF01476">
    <property type="entry name" value="LysM"/>
    <property type="match status" value="1"/>
</dbReference>
<keyword evidence="2" id="KW-0812">Transmembrane</keyword>
<keyword evidence="5" id="KW-1185">Reference proteome</keyword>
<accession>A0A7H2BI20</accession>
<evidence type="ECO:0000256" key="2">
    <source>
        <dbReference type="SAM" id="Phobius"/>
    </source>
</evidence>